<keyword evidence="1" id="KW-1133">Transmembrane helix</keyword>
<accession>N0E159</accession>
<proteinExistence type="predicted"/>
<name>N0E159_9MICO</name>
<keyword evidence="3" id="KW-1185">Reference proteome</keyword>
<dbReference type="Proteomes" id="UP000013167">
    <property type="component" value="Unassembled WGS sequence"/>
</dbReference>
<gene>
    <name evidence="2" type="ORF">BN10_630027</name>
</gene>
<dbReference type="AlphaFoldDB" id="N0E159"/>
<feature type="transmembrane region" description="Helical" evidence="1">
    <location>
        <begin position="12"/>
        <end position="35"/>
    </location>
</feature>
<keyword evidence="1" id="KW-0472">Membrane</keyword>
<dbReference type="RefSeq" id="WP_010850516.1">
    <property type="nucleotide sequence ID" value="NZ_HF570956.1"/>
</dbReference>
<organism evidence="2 3">
    <name type="scientific">Phycicoccus elongatus Lp2</name>
    <dbReference type="NCBI Taxonomy" id="1193181"/>
    <lineage>
        <taxon>Bacteria</taxon>
        <taxon>Bacillati</taxon>
        <taxon>Actinomycetota</taxon>
        <taxon>Actinomycetes</taxon>
        <taxon>Micrococcales</taxon>
        <taxon>Intrasporangiaceae</taxon>
        <taxon>Phycicoccus</taxon>
    </lineage>
</organism>
<comment type="caution">
    <text evidence="2">The sequence shown here is derived from an EMBL/GenBank/DDBJ whole genome shotgun (WGS) entry which is preliminary data.</text>
</comment>
<protein>
    <submittedName>
        <fullName evidence="2">Uncharacterized protein</fullName>
    </submittedName>
</protein>
<sequence length="61" mass="6636">MLTGADNVITFFQVLIALGSVALLLGLGVVVRDLVATQRPRRLARRESIPAYYLSGHAFAH</sequence>
<evidence type="ECO:0000313" key="3">
    <source>
        <dbReference type="Proteomes" id="UP000013167"/>
    </source>
</evidence>
<evidence type="ECO:0000256" key="1">
    <source>
        <dbReference type="SAM" id="Phobius"/>
    </source>
</evidence>
<dbReference type="EMBL" id="CAIZ01000134">
    <property type="protein sequence ID" value="CCH70673.1"/>
    <property type="molecule type" value="Genomic_DNA"/>
</dbReference>
<keyword evidence="1" id="KW-0812">Transmembrane</keyword>
<evidence type="ECO:0000313" key="2">
    <source>
        <dbReference type="EMBL" id="CCH70673.1"/>
    </source>
</evidence>
<reference evidence="2 3" key="1">
    <citation type="journal article" date="2013" name="ISME J.">
        <title>A metabolic model for members of the genus Tetrasphaera involved in enhanced biological phosphorus removal.</title>
        <authorList>
            <person name="Kristiansen R."/>
            <person name="Nguyen H.T.T."/>
            <person name="Saunders A.M."/>
            <person name="Nielsen J.L."/>
            <person name="Wimmer R."/>
            <person name="Le V.Q."/>
            <person name="McIlroy S.J."/>
            <person name="Petrovski S."/>
            <person name="Seviour R.J."/>
            <person name="Calteau A."/>
            <person name="Nielsen K.L."/>
            <person name="Nielsen P.H."/>
        </authorList>
    </citation>
    <scope>NUCLEOTIDE SEQUENCE [LARGE SCALE GENOMIC DNA]</scope>
    <source>
        <strain evidence="2 3">Lp2</strain>
    </source>
</reference>
<dbReference type="HOGENOM" id="CLU_2921233_0_0_11"/>